<dbReference type="RefSeq" id="WP_392392356.1">
    <property type="nucleotide sequence ID" value="NZ_JAURTK010000001.1"/>
</dbReference>
<sequence>MNNRFVNPLPGVPDVESPFFDQLFAAKETSAEVLSIASQLREKGYAIIDFPDAEFNARAERIKTKFSTTFDFDHWREELWHKNDSLRVQDAWESDADVRAIATNPAVLKLLGDIYGRRAIPFQTLNFPVGTQQPIHNDSIHFSSVPERFMCGVWVALEDVDGSNGALEYYPGSHKFPTYANEHMGVCSATQYKPTGHYPQYLDLWRQLIAAAGIDAKTFHAKKGQALIWAANLLHGGSKQTDPARTRWSQVTHYYFENCVYYTPVVSDPAFGRTYYRQIKDASTGFIQPNVYSGVEVDHEVIERSMPNAFERYVKPAPPSDFDPAGYLRLNPDVANAGADATEHYLEHGRREGRRWS</sequence>
<proteinExistence type="predicted"/>
<dbReference type="GO" id="GO:0005506">
    <property type="term" value="F:iron ion binding"/>
    <property type="evidence" value="ECO:0007669"/>
    <property type="project" value="UniProtKB-ARBA"/>
</dbReference>
<dbReference type="GO" id="GO:0016706">
    <property type="term" value="F:2-oxoglutarate-dependent dioxygenase activity"/>
    <property type="evidence" value="ECO:0007669"/>
    <property type="project" value="UniProtKB-ARBA"/>
</dbReference>
<dbReference type="InterPro" id="IPR008775">
    <property type="entry name" value="Phytyl_CoA_dOase-like"/>
</dbReference>
<dbReference type="AlphaFoldDB" id="A0AB73I3Z7"/>
<evidence type="ECO:0000313" key="3">
    <source>
        <dbReference type="Proteomes" id="UP001229486"/>
    </source>
</evidence>
<dbReference type="Pfam" id="PF05721">
    <property type="entry name" value="PhyH"/>
    <property type="match status" value="1"/>
</dbReference>
<name>A0AB73I3Z7_9BURK</name>
<dbReference type="Proteomes" id="UP001229486">
    <property type="component" value="Unassembled WGS sequence"/>
</dbReference>
<dbReference type="Gene3D" id="2.60.120.620">
    <property type="entry name" value="q2cbj1_9rhob like domain"/>
    <property type="match status" value="1"/>
</dbReference>
<protein>
    <recommendedName>
        <fullName evidence="4">Phytanoyl-CoA dioxygenase</fullName>
    </recommendedName>
</protein>
<dbReference type="EMBL" id="JAURTK010000001">
    <property type="protein sequence ID" value="MDP9644617.1"/>
    <property type="molecule type" value="Genomic_DNA"/>
</dbReference>
<dbReference type="SUPFAM" id="SSF51197">
    <property type="entry name" value="Clavaminate synthase-like"/>
    <property type="match status" value="1"/>
</dbReference>
<comment type="cofactor">
    <cofactor evidence="1">
        <name>Fe(2+)</name>
        <dbReference type="ChEBI" id="CHEBI:29033"/>
    </cofactor>
</comment>
<dbReference type="PANTHER" id="PTHR20883">
    <property type="entry name" value="PHYTANOYL-COA DIOXYGENASE DOMAIN CONTAINING 1"/>
    <property type="match status" value="1"/>
</dbReference>
<dbReference type="PANTHER" id="PTHR20883:SF48">
    <property type="entry name" value="ECTOINE DIOXYGENASE"/>
    <property type="match status" value="1"/>
</dbReference>
<gene>
    <name evidence="2" type="ORF">J2793_000039</name>
</gene>
<organism evidence="2 3">
    <name type="scientific">Paraburkholderia caledonica</name>
    <dbReference type="NCBI Taxonomy" id="134536"/>
    <lineage>
        <taxon>Bacteria</taxon>
        <taxon>Pseudomonadati</taxon>
        <taxon>Pseudomonadota</taxon>
        <taxon>Betaproteobacteria</taxon>
        <taxon>Burkholderiales</taxon>
        <taxon>Burkholderiaceae</taxon>
        <taxon>Paraburkholderia</taxon>
    </lineage>
</organism>
<accession>A0AB73I3Z7</accession>
<evidence type="ECO:0008006" key="4">
    <source>
        <dbReference type="Google" id="ProtNLM"/>
    </source>
</evidence>
<reference evidence="2" key="1">
    <citation type="submission" date="2023-07" db="EMBL/GenBank/DDBJ databases">
        <title>Sorghum-associated microbial communities from plants grown in Nebraska, USA.</title>
        <authorList>
            <person name="Schachtman D."/>
        </authorList>
    </citation>
    <scope>NUCLEOTIDE SEQUENCE</scope>
    <source>
        <strain evidence="2">DS1061</strain>
    </source>
</reference>
<evidence type="ECO:0000313" key="2">
    <source>
        <dbReference type="EMBL" id="MDP9644617.1"/>
    </source>
</evidence>
<comment type="caution">
    <text evidence="2">The sequence shown here is derived from an EMBL/GenBank/DDBJ whole genome shotgun (WGS) entry which is preliminary data.</text>
</comment>
<evidence type="ECO:0000256" key="1">
    <source>
        <dbReference type="ARBA" id="ARBA00001954"/>
    </source>
</evidence>